<evidence type="ECO:0000313" key="2">
    <source>
        <dbReference type="EMBL" id="SCJ49795.1"/>
    </source>
</evidence>
<gene>
    <name evidence="2" type="ORF">SAMEA3545359_00578</name>
</gene>
<dbReference type="InterPro" id="IPR025404">
    <property type="entry name" value="DUF4130"/>
</dbReference>
<sequence length="281" mass="32037">MPDRADVVYQYDGSYAGLLCCVFHSVAAKQLPVDICTPQQGQTSLFAVHKIPTEPEKARRVERSIPKKLGPRAAALVHACFLYGGEEKALTICAFLQLGYRVGPTVVDMLADDRVAALHQLARAAQNEAGQMIQFIRFADYRGSLVSVIDPKHYVLPLIRDHFTDRYHEEQFLIYDRSHQMGLVYQPHRSKIVSMQDLQLPDEEDEERTYQRLWKGFCAAVNIVPRQNLHCQMGHMPKRYWHNMVEMRQQSAPSKKIVLPSGDIAPWFPPVSAADLRLPKK</sequence>
<name>A0A1C6GX48_9FIRM</name>
<dbReference type="InterPro" id="IPR023875">
    <property type="entry name" value="DNA_repair_put"/>
</dbReference>
<feature type="domain" description="DUF4130" evidence="1">
    <location>
        <begin position="87"/>
        <end position="246"/>
    </location>
</feature>
<dbReference type="NCBIfam" id="TIGR03915">
    <property type="entry name" value="SAM_7_link_chp"/>
    <property type="match status" value="1"/>
</dbReference>
<organism evidence="2">
    <name type="scientific">uncultured Anaerotruncus sp</name>
    <dbReference type="NCBI Taxonomy" id="905011"/>
    <lineage>
        <taxon>Bacteria</taxon>
        <taxon>Bacillati</taxon>
        <taxon>Bacillota</taxon>
        <taxon>Clostridia</taxon>
        <taxon>Eubacteriales</taxon>
        <taxon>Oscillospiraceae</taxon>
        <taxon>Anaerotruncus</taxon>
        <taxon>environmental samples</taxon>
    </lineage>
</organism>
<reference evidence="2" key="1">
    <citation type="submission" date="2015-09" db="EMBL/GenBank/DDBJ databases">
        <authorList>
            <consortium name="Pathogen Informatics"/>
        </authorList>
    </citation>
    <scope>NUCLEOTIDE SEQUENCE</scope>
    <source>
        <strain evidence="2">2789STDY5834896</strain>
    </source>
</reference>
<dbReference type="AlphaFoldDB" id="A0A1C6GX48"/>
<accession>A0A1C6GX48</accession>
<protein>
    <submittedName>
        <fullName evidence="2">Probable DNA metabolism protein</fullName>
    </submittedName>
</protein>
<proteinExistence type="predicted"/>
<dbReference type="Pfam" id="PF13566">
    <property type="entry name" value="DUF4130"/>
    <property type="match status" value="1"/>
</dbReference>
<evidence type="ECO:0000259" key="1">
    <source>
        <dbReference type="Pfam" id="PF13566"/>
    </source>
</evidence>
<dbReference type="EMBL" id="FMHG01000001">
    <property type="protein sequence ID" value="SCJ49795.1"/>
    <property type="molecule type" value="Genomic_DNA"/>
</dbReference>